<feature type="domain" description="Flagellin N-terminal" evidence="4">
    <location>
        <begin position="7"/>
        <end position="140"/>
    </location>
</feature>
<dbReference type="Pfam" id="PF00669">
    <property type="entry name" value="Flagellin_N"/>
    <property type="match status" value="1"/>
</dbReference>
<evidence type="ECO:0000256" key="3">
    <source>
        <dbReference type="RuleBase" id="RU362073"/>
    </source>
</evidence>
<organism evidence="6 7">
    <name type="scientific">Nisaea acidiphila</name>
    <dbReference type="NCBI Taxonomy" id="1862145"/>
    <lineage>
        <taxon>Bacteria</taxon>
        <taxon>Pseudomonadati</taxon>
        <taxon>Pseudomonadota</taxon>
        <taxon>Alphaproteobacteria</taxon>
        <taxon>Rhodospirillales</taxon>
        <taxon>Thalassobaculaceae</taxon>
        <taxon>Nisaea</taxon>
    </lineage>
</organism>
<dbReference type="GO" id="GO:0009288">
    <property type="term" value="C:bacterial-type flagellum"/>
    <property type="evidence" value="ECO:0007669"/>
    <property type="project" value="UniProtKB-SubCell"/>
</dbReference>
<keyword evidence="2 3" id="KW-0975">Bacterial flagellum</keyword>
<dbReference type="PANTHER" id="PTHR42792:SF2">
    <property type="entry name" value="FLAGELLIN"/>
    <property type="match status" value="1"/>
</dbReference>
<dbReference type="Gene3D" id="1.20.1330.10">
    <property type="entry name" value="f41 fragment of flagellin, N-terminal domain"/>
    <property type="match status" value="1"/>
</dbReference>
<evidence type="ECO:0000313" key="6">
    <source>
        <dbReference type="EMBL" id="UUX50558.1"/>
    </source>
</evidence>
<evidence type="ECO:0000313" key="7">
    <source>
        <dbReference type="Proteomes" id="UP001060336"/>
    </source>
</evidence>
<dbReference type="Proteomes" id="UP001060336">
    <property type="component" value="Chromosome"/>
</dbReference>
<accession>A0A9J7ATX5</accession>
<evidence type="ECO:0000256" key="2">
    <source>
        <dbReference type="ARBA" id="ARBA00023143"/>
    </source>
</evidence>
<dbReference type="KEGG" id="naci:NUH88_02435"/>
<dbReference type="GO" id="GO:0005198">
    <property type="term" value="F:structural molecule activity"/>
    <property type="evidence" value="ECO:0007669"/>
    <property type="project" value="UniProtKB-UniRule"/>
</dbReference>
<dbReference type="InterPro" id="IPR001029">
    <property type="entry name" value="Flagellin_N"/>
</dbReference>
<keyword evidence="6" id="KW-0966">Cell projection</keyword>
<gene>
    <name evidence="6" type="ORF">NUH88_02435</name>
</gene>
<comment type="similarity">
    <text evidence="1 3">Belongs to the bacterial flagellin family.</text>
</comment>
<dbReference type="Pfam" id="PF00700">
    <property type="entry name" value="Flagellin_C"/>
    <property type="match status" value="1"/>
</dbReference>
<keyword evidence="6" id="KW-0282">Flagellum</keyword>
<name>A0A9J7ATX5_9PROT</name>
<dbReference type="AlphaFoldDB" id="A0A9J7ATX5"/>
<evidence type="ECO:0000256" key="1">
    <source>
        <dbReference type="ARBA" id="ARBA00005709"/>
    </source>
</evidence>
<dbReference type="RefSeq" id="WP_257769745.1">
    <property type="nucleotide sequence ID" value="NZ_CP102480.1"/>
</dbReference>
<sequence>MAVENSIRTNTSAFTALRTLNAINRKVETVQNRVSSGLKVTGAEVGASNFAIAQGLRAELAAYKAVNQGLHTARGVIQVALAAATGVSNVLTDMREKTVQGRNEGLTAQQRSIVARDFLALRDQFDSLVNNARFNDKNLIVNGSSAMTVLTNIGGGTFTIDNYQISAIDLQFGNADANLDNVANSEASDGYVVEAIDTVANALAGLAASARFIDSQIGFNESLSDAAEEGLGNIVDADMARSAAELTAVQVQQQLSTQTLSIANQRPSALLGLFS</sequence>
<dbReference type="GO" id="GO:0005576">
    <property type="term" value="C:extracellular region"/>
    <property type="evidence" value="ECO:0007669"/>
    <property type="project" value="UniProtKB-SubCell"/>
</dbReference>
<reference evidence="6" key="1">
    <citation type="submission" date="2022-08" db="EMBL/GenBank/DDBJ databases">
        <title>Nisaea acidiphila sp. nov., isolated from a marine algal debris and emended description of the genus Nisaea Urios et al. 2008.</title>
        <authorList>
            <person name="Kwon K."/>
        </authorList>
    </citation>
    <scope>NUCLEOTIDE SEQUENCE</scope>
    <source>
        <strain evidence="6">MEBiC11861</strain>
    </source>
</reference>
<comment type="subcellular location">
    <subcellularLocation>
        <location evidence="3">Secreted</location>
    </subcellularLocation>
    <subcellularLocation>
        <location evidence="3">Bacterial flagellum</location>
    </subcellularLocation>
</comment>
<keyword evidence="6" id="KW-0969">Cilium</keyword>
<evidence type="ECO:0000259" key="5">
    <source>
        <dbReference type="Pfam" id="PF00700"/>
    </source>
</evidence>
<dbReference type="InterPro" id="IPR046358">
    <property type="entry name" value="Flagellin_C"/>
</dbReference>
<protein>
    <recommendedName>
        <fullName evidence="3">Flagellin</fullName>
    </recommendedName>
</protein>
<comment type="function">
    <text evidence="3">Flagellin is the subunit protein which polymerizes to form the filaments of bacterial flagella.</text>
</comment>
<dbReference type="InterPro" id="IPR001492">
    <property type="entry name" value="Flagellin"/>
</dbReference>
<proteinExistence type="inferred from homology"/>
<keyword evidence="3" id="KW-0964">Secreted</keyword>
<keyword evidence="7" id="KW-1185">Reference proteome</keyword>
<evidence type="ECO:0000259" key="4">
    <source>
        <dbReference type="Pfam" id="PF00669"/>
    </source>
</evidence>
<dbReference type="EMBL" id="CP102480">
    <property type="protein sequence ID" value="UUX50558.1"/>
    <property type="molecule type" value="Genomic_DNA"/>
</dbReference>
<dbReference type="PANTHER" id="PTHR42792">
    <property type="entry name" value="FLAGELLIN"/>
    <property type="match status" value="1"/>
</dbReference>
<feature type="domain" description="Flagellin C-terminal" evidence="5">
    <location>
        <begin position="191"/>
        <end position="273"/>
    </location>
</feature>
<dbReference type="SUPFAM" id="SSF64518">
    <property type="entry name" value="Phase 1 flagellin"/>
    <property type="match status" value="1"/>
</dbReference>